<dbReference type="Proteomes" id="UP001151518">
    <property type="component" value="Unassembled WGS sequence"/>
</dbReference>
<name>A0A9W8G2A3_9FUNG</name>
<feature type="region of interest" description="Disordered" evidence="1">
    <location>
        <begin position="1"/>
        <end position="41"/>
    </location>
</feature>
<feature type="region of interest" description="Disordered" evidence="1">
    <location>
        <begin position="638"/>
        <end position="658"/>
    </location>
</feature>
<evidence type="ECO:0000256" key="1">
    <source>
        <dbReference type="SAM" id="MobiDB-lite"/>
    </source>
</evidence>
<feature type="compositionally biased region" description="Polar residues" evidence="1">
    <location>
        <begin position="647"/>
        <end position="658"/>
    </location>
</feature>
<evidence type="ECO:0000313" key="3">
    <source>
        <dbReference type="Proteomes" id="UP001151518"/>
    </source>
</evidence>
<dbReference type="EMBL" id="JANBTW010000035">
    <property type="protein sequence ID" value="KAJ2677119.1"/>
    <property type="molecule type" value="Genomic_DNA"/>
</dbReference>
<accession>A0A9W8G2A3</accession>
<dbReference type="Pfam" id="PF09729">
    <property type="entry name" value="Gti1_Pac2"/>
    <property type="match status" value="1"/>
</dbReference>
<dbReference type="GO" id="GO:0003677">
    <property type="term" value="F:DNA binding"/>
    <property type="evidence" value="ECO:0007669"/>
    <property type="project" value="TreeGrafter"/>
</dbReference>
<dbReference type="OrthoDB" id="5572844at2759"/>
<sequence>MAAEPDNNNTIDDDGNSPEPPCRREMISQQPGMPTMSTNSSEPLQSFLSFAALHGLQGYSIPSPPPYDIDPCSVLDSIDMTPGDVVIGGPDPSFTVTGLKICSTRDALSIFEACRQGILPRLSRRLKEFEKQQISDGTVIVFDEKEAKMKRWTDGRLWTPSRILGNFLLYHELDKKLPPNKQGIDEIAQLSANIGQGASGTSLSGTIPSSLFCSNKGVGIVKQHGLMKRTISLSVPDNEDDFLQQSEWRPPRVHQQHLISYFRAETEVQLPRPEDMEELQGLRLPLPILQIQKFRRPAKVEILDDGMYNICDSEEEEAVVENNSQVLGDGASGSSSKAKGKQGFTDSVSASEPSIGTHSPLHTLADTVAFPEAMAMQHQHMLVSTHTEFMSRHNYPLCMPPAYNHQRVLPPSPLALQPPQDVAPSAAPQTHASVEQTGYMNLDSSCASTQMQPAQIYSPFEEPGDEFVCERSINTALYFGDKDNVDQNLNQPQNHHIMCQNYYLATCVPASTVNTGSQTLASHSGGEGSDEQVYSAPNMIIRPDEINSSISTYQPELFAHGCQPLNHPAPADAAVVAAMADAVAASVPTSGDGALIVNPVSMALQPSPHYMHELLHHPSSFALATQFLDPLGMTYNAENDGGGDAGKSSQANVHNQHH</sequence>
<feature type="compositionally biased region" description="Polar residues" evidence="1">
    <location>
        <begin position="27"/>
        <end position="41"/>
    </location>
</feature>
<protein>
    <submittedName>
        <fullName evidence="2">Global transcription regulator sge1</fullName>
    </submittedName>
</protein>
<comment type="caution">
    <text evidence="2">The sequence shown here is derived from an EMBL/GenBank/DDBJ whole genome shotgun (WGS) entry which is preliminary data.</text>
</comment>
<dbReference type="InterPro" id="IPR018608">
    <property type="entry name" value="Gti1/Pac2"/>
</dbReference>
<dbReference type="AlphaFoldDB" id="A0A9W8G2A3"/>
<proteinExistence type="predicted"/>
<organism evidence="2 3">
    <name type="scientific">Coemansia spiralis</name>
    <dbReference type="NCBI Taxonomy" id="417178"/>
    <lineage>
        <taxon>Eukaryota</taxon>
        <taxon>Fungi</taxon>
        <taxon>Fungi incertae sedis</taxon>
        <taxon>Zoopagomycota</taxon>
        <taxon>Kickxellomycotina</taxon>
        <taxon>Kickxellomycetes</taxon>
        <taxon>Kickxellales</taxon>
        <taxon>Kickxellaceae</taxon>
        <taxon>Coemansia</taxon>
    </lineage>
</organism>
<feature type="compositionally biased region" description="Polar residues" evidence="1">
    <location>
        <begin position="344"/>
        <end position="357"/>
    </location>
</feature>
<dbReference type="PANTHER" id="PTHR28027:SF2">
    <property type="entry name" value="TRANSCRIPTIONAL REGULATOR MIT1"/>
    <property type="match status" value="1"/>
</dbReference>
<feature type="region of interest" description="Disordered" evidence="1">
    <location>
        <begin position="326"/>
        <end position="360"/>
    </location>
</feature>
<evidence type="ECO:0000313" key="2">
    <source>
        <dbReference type="EMBL" id="KAJ2677119.1"/>
    </source>
</evidence>
<dbReference type="PANTHER" id="PTHR28027">
    <property type="entry name" value="TRANSCRIPTIONAL REGULATOR MIT1"/>
    <property type="match status" value="1"/>
</dbReference>
<reference evidence="2" key="1">
    <citation type="submission" date="2022-07" db="EMBL/GenBank/DDBJ databases">
        <title>Phylogenomic reconstructions and comparative analyses of Kickxellomycotina fungi.</title>
        <authorList>
            <person name="Reynolds N.K."/>
            <person name="Stajich J.E."/>
            <person name="Barry K."/>
            <person name="Grigoriev I.V."/>
            <person name="Crous P."/>
            <person name="Smith M.E."/>
        </authorList>
    </citation>
    <scope>NUCLEOTIDE SEQUENCE</scope>
    <source>
        <strain evidence="2">NRRL 3115</strain>
    </source>
</reference>
<gene>
    <name evidence="2" type="primary">sge1</name>
    <name evidence="2" type="ORF">GGI25_003339</name>
</gene>
<feature type="compositionally biased region" description="Polar residues" evidence="1">
    <location>
        <begin position="1"/>
        <end position="10"/>
    </location>
</feature>